<sequence>MSKPIFAWMGGKRRLAKHILPLFPDHTCYVEPFCGAAALFFMKEPSKAEVLNDTSSDVINLFRVVQHHLEEFIRQFKWALVSRQLFEWVNSTPPEVLTDIQRAARFYYLQQLTFGAKPTGRNFGTSTTTPLRLNLTRLEETLSQAHLRLARVTIEHLDWQQCVKRYDREHTLFYLDPPYWGTSDYGGEFGFGQYEAMAELAKTSKGRFVISINDHPEIRQVFDGLKINEVKINYTVGGNNRKQSKELIICN</sequence>
<dbReference type="RefSeq" id="WP_274689628.1">
    <property type="nucleotide sequence ID" value="NZ_JAPMOU010000018.1"/>
</dbReference>
<dbReference type="SUPFAM" id="SSF53335">
    <property type="entry name" value="S-adenosyl-L-methionine-dependent methyltransferases"/>
    <property type="match status" value="1"/>
</dbReference>
<dbReference type="InterPro" id="IPR012327">
    <property type="entry name" value="MeTrfase_D12"/>
</dbReference>
<dbReference type="Proteomes" id="UP001528823">
    <property type="component" value="Unassembled WGS sequence"/>
</dbReference>
<keyword evidence="5" id="KW-0949">S-adenosyl-L-methionine</keyword>
<keyword evidence="8" id="KW-1185">Reference proteome</keyword>
<dbReference type="PRINTS" id="PR00505">
    <property type="entry name" value="D12N6MTFRASE"/>
</dbReference>
<dbReference type="PIRSF" id="PIRSF000398">
    <property type="entry name" value="M_m6A_EcoRV"/>
    <property type="match status" value="1"/>
</dbReference>
<protein>
    <recommendedName>
        <fullName evidence="2">site-specific DNA-methyltransferase (adenine-specific)</fullName>
        <ecNumber evidence="2">2.1.1.72</ecNumber>
    </recommendedName>
</protein>
<dbReference type="Gene3D" id="3.40.50.150">
    <property type="entry name" value="Vaccinia Virus protein VP39"/>
    <property type="match status" value="1"/>
</dbReference>
<evidence type="ECO:0000256" key="3">
    <source>
        <dbReference type="ARBA" id="ARBA00022603"/>
    </source>
</evidence>
<dbReference type="PANTHER" id="PTHR30481:SF4">
    <property type="entry name" value="SITE-SPECIFIC DNA-METHYLTRANSFERASE (ADENINE-SPECIFIC)"/>
    <property type="match status" value="1"/>
</dbReference>
<keyword evidence="4" id="KW-0808">Transferase</keyword>
<gene>
    <name evidence="7" type="ORF">ORQ98_15100</name>
</gene>
<evidence type="ECO:0000313" key="7">
    <source>
        <dbReference type="EMBL" id="MDE1463288.1"/>
    </source>
</evidence>
<dbReference type="PANTHER" id="PTHR30481">
    <property type="entry name" value="DNA ADENINE METHYLASE"/>
    <property type="match status" value="1"/>
</dbReference>
<dbReference type="InterPro" id="IPR023095">
    <property type="entry name" value="Ade_MeTrfase_dom_2"/>
</dbReference>
<dbReference type="EC" id="2.1.1.72" evidence="2"/>
<organism evidence="7 8">
    <name type="scientific">Spartinivicinus poritis</name>
    <dbReference type="NCBI Taxonomy" id="2994640"/>
    <lineage>
        <taxon>Bacteria</taxon>
        <taxon>Pseudomonadati</taxon>
        <taxon>Pseudomonadota</taxon>
        <taxon>Gammaproteobacteria</taxon>
        <taxon>Oceanospirillales</taxon>
        <taxon>Zooshikellaceae</taxon>
        <taxon>Spartinivicinus</taxon>
    </lineage>
</organism>
<name>A0ABT5UCW5_9GAMM</name>
<evidence type="ECO:0000313" key="8">
    <source>
        <dbReference type="Proteomes" id="UP001528823"/>
    </source>
</evidence>
<keyword evidence="3 7" id="KW-0489">Methyltransferase</keyword>
<evidence type="ECO:0000256" key="1">
    <source>
        <dbReference type="ARBA" id="ARBA00006594"/>
    </source>
</evidence>
<dbReference type="InterPro" id="IPR012263">
    <property type="entry name" value="M_m6A_EcoRV"/>
</dbReference>
<dbReference type="GO" id="GO:0008168">
    <property type="term" value="F:methyltransferase activity"/>
    <property type="evidence" value="ECO:0007669"/>
    <property type="project" value="UniProtKB-KW"/>
</dbReference>
<reference evidence="7 8" key="1">
    <citation type="submission" date="2022-11" db="EMBL/GenBank/DDBJ databases">
        <title>Spartinivicinus poritis sp. nov., isolated from scleractinian coral Porites lutea.</title>
        <authorList>
            <person name="Zhang G."/>
            <person name="Cai L."/>
            <person name="Wei Q."/>
        </authorList>
    </citation>
    <scope>NUCLEOTIDE SEQUENCE [LARGE SCALE GENOMIC DNA]</scope>
    <source>
        <strain evidence="7 8">A2-2</strain>
    </source>
</reference>
<dbReference type="InterPro" id="IPR029063">
    <property type="entry name" value="SAM-dependent_MTases_sf"/>
</dbReference>
<dbReference type="GO" id="GO:0032259">
    <property type="term" value="P:methylation"/>
    <property type="evidence" value="ECO:0007669"/>
    <property type="project" value="UniProtKB-KW"/>
</dbReference>
<dbReference type="EMBL" id="JAPMOU010000018">
    <property type="protein sequence ID" value="MDE1463288.1"/>
    <property type="molecule type" value="Genomic_DNA"/>
</dbReference>
<evidence type="ECO:0000256" key="2">
    <source>
        <dbReference type="ARBA" id="ARBA00011900"/>
    </source>
</evidence>
<evidence type="ECO:0000256" key="6">
    <source>
        <dbReference type="ARBA" id="ARBA00047942"/>
    </source>
</evidence>
<comment type="catalytic activity">
    <reaction evidence="6">
        <text>a 2'-deoxyadenosine in DNA + S-adenosyl-L-methionine = an N(6)-methyl-2'-deoxyadenosine in DNA + S-adenosyl-L-homocysteine + H(+)</text>
        <dbReference type="Rhea" id="RHEA:15197"/>
        <dbReference type="Rhea" id="RHEA-COMP:12418"/>
        <dbReference type="Rhea" id="RHEA-COMP:12419"/>
        <dbReference type="ChEBI" id="CHEBI:15378"/>
        <dbReference type="ChEBI" id="CHEBI:57856"/>
        <dbReference type="ChEBI" id="CHEBI:59789"/>
        <dbReference type="ChEBI" id="CHEBI:90615"/>
        <dbReference type="ChEBI" id="CHEBI:90616"/>
        <dbReference type="EC" id="2.1.1.72"/>
    </reaction>
</comment>
<evidence type="ECO:0000256" key="5">
    <source>
        <dbReference type="ARBA" id="ARBA00022691"/>
    </source>
</evidence>
<accession>A0ABT5UCW5</accession>
<proteinExistence type="inferred from homology"/>
<dbReference type="Gene3D" id="1.10.1020.10">
    <property type="entry name" value="Adenine-specific Methyltransferase, Domain 2"/>
    <property type="match status" value="1"/>
</dbReference>
<evidence type="ECO:0000256" key="4">
    <source>
        <dbReference type="ARBA" id="ARBA00022679"/>
    </source>
</evidence>
<dbReference type="Pfam" id="PF02086">
    <property type="entry name" value="MethyltransfD12"/>
    <property type="match status" value="1"/>
</dbReference>
<comment type="similarity">
    <text evidence="1">Belongs to the N(4)/N(6)-methyltransferase family.</text>
</comment>
<comment type="caution">
    <text evidence="7">The sequence shown here is derived from an EMBL/GenBank/DDBJ whole genome shotgun (WGS) entry which is preliminary data.</text>
</comment>